<evidence type="ECO:0000313" key="2">
    <source>
        <dbReference type="Proteomes" id="UP000036513"/>
    </source>
</evidence>
<dbReference type="RefSeq" id="WP_048472727.1">
    <property type="nucleotide sequence ID" value="NZ_JYNL01000064.1"/>
</dbReference>
<dbReference type="SUPFAM" id="SSF55469">
    <property type="entry name" value="FMN-dependent nitroreductase-like"/>
    <property type="match status" value="2"/>
</dbReference>
<dbReference type="AlphaFoldDB" id="A0A0J6VKN3"/>
<dbReference type="SMR" id="A0A0J6VKN3"/>
<evidence type="ECO:0000313" key="1">
    <source>
        <dbReference type="EMBL" id="KMO70824.1"/>
    </source>
</evidence>
<dbReference type="Proteomes" id="UP000036513">
    <property type="component" value="Unassembled WGS sequence"/>
</dbReference>
<dbReference type="EC" id="1.-.-.-" evidence="1"/>
<sequence>MRDIGVDHEVISDAIWLACRAPSLYNSQPWHWVVDAAGIELFAEPDRAPVRTDTSGREVLIACGAVLDHFRVAMAVAGWMTYVETFPNPNNLDHVATIGCDPMDFVTDGHRQRADAILRRRTDRLPFAAPPQWDAVLERFAEDQGRDVRIDAIPRQAHRELADASAMTVSARLYDSSYHAELLGWTTDVAVAEGIPASSLLTAAESERVDIGRRFPTVRHQDRRGEIAEDRAEVVMLSTYDDTRHSVLRCGEVLSAVLLDATMAGLATCPLTHITEVPGSREILAELIGHRGHPQVLVRMGVAPGADDIEPPTPRRPLADVLEFRV</sequence>
<dbReference type="Gene3D" id="3.40.109.10">
    <property type="entry name" value="NADH Oxidase"/>
    <property type="match status" value="2"/>
</dbReference>
<gene>
    <name evidence="1" type="primary">acg_2</name>
    <name evidence="1" type="ORF">MCHLDSM_05717</name>
</gene>
<organism evidence="1 2">
    <name type="scientific">Mycolicibacterium chlorophenolicum</name>
    <dbReference type="NCBI Taxonomy" id="37916"/>
    <lineage>
        <taxon>Bacteria</taxon>
        <taxon>Bacillati</taxon>
        <taxon>Actinomycetota</taxon>
        <taxon>Actinomycetes</taxon>
        <taxon>Mycobacteriales</taxon>
        <taxon>Mycobacteriaceae</taxon>
        <taxon>Mycolicibacterium</taxon>
    </lineage>
</organism>
<protein>
    <submittedName>
        <fullName evidence="1">Putative NAD(P)H nitroreductase acg</fullName>
        <ecNumber evidence="1">1.-.-.-</ecNumber>
    </submittedName>
</protein>
<dbReference type="InterPro" id="IPR050627">
    <property type="entry name" value="Nitroreductase/BluB"/>
</dbReference>
<dbReference type="EMBL" id="JYNL01000064">
    <property type="protein sequence ID" value="KMO70824.1"/>
    <property type="molecule type" value="Genomic_DNA"/>
</dbReference>
<name>A0A0J6VKN3_9MYCO</name>
<dbReference type="NCBIfam" id="NF047509">
    <property type="entry name" value="Rv3131_FMN_oxido"/>
    <property type="match status" value="1"/>
</dbReference>
<keyword evidence="1" id="KW-0560">Oxidoreductase</keyword>
<dbReference type="GO" id="GO:0016491">
    <property type="term" value="F:oxidoreductase activity"/>
    <property type="evidence" value="ECO:0007669"/>
    <property type="project" value="UniProtKB-KW"/>
</dbReference>
<keyword evidence="2" id="KW-1185">Reference proteome</keyword>
<dbReference type="PANTHER" id="PTHR23026">
    <property type="entry name" value="NADPH NITROREDUCTASE"/>
    <property type="match status" value="1"/>
</dbReference>
<reference evidence="1 2" key="1">
    <citation type="journal article" date="2015" name="Genome Biol. Evol.">
        <title>Characterization of Three Mycobacterium spp. with Potential Use in Bioremediation by Genome Sequencing and Comparative Genomics.</title>
        <authorList>
            <person name="Das S."/>
            <person name="Pettersson B.M."/>
            <person name="Behra P.R."/>
            <person name="Ramesh M."/>
            <person name="Dasgupta S."/>
            <person name="Bhattacharya A."/>
            <person name="Kirsebom L.A."/>
        </authorList>
    </citation>
    <scope>NUCLEOTIDE SEQUENCE [LARGE SCALE GENOMIC DNA]</scope>
    <source>
        <strain evidence="1 2">DSM 43826</strain>
    </source>
</reference>
<proteinExistence type="predicted"/>
<comment type="caution">
    <text evidence="1">The sequence shown here is derived from an EMBL/GenBank/DDBJ whole genome shotgun (WGS) entry which is preliminary data.</text>
</comment>
<dbReference type="STRING" id="37916.MCHLDSM_05717"/>
<dbReference type="PATRIC" id="fig|37916.4.peg.5734"/>
<dbReference type="PANTHER" id="PTHR23026:SF123">
    <property type="entry name" value="NAD(P)H NITROREDUCTASE RV3131-RELATED"/>
    <property type="match status" value="1"/>
</dbReference>
<accession>A0A0J6VKN3</accession>
<dbReference type="InterPro" id="IPR000415">
    <property type="entry name" value="Nitroreductase-like"/>
</dbReference>